<evidence type="ECO:0000259" key="2">
    <source>
        <dbReference type="Pfam" id="PF02517"/>
    </source>
</evidence>
<keyword evidence="4" id="KW-1185">Reference proteome</keyword>
<dbReference type="EMBL" id="JBHSPA010000016">
    <property type="protein sequence ID" value="MFC5824666.1"/>
    <property type="molecule type" value="Genomic_DNA"/>
</dbReference>
<dbReference type="EC" id="3.4.-.-" evidence="3"/>
<feature type="transmembrane region" description="Helical" evidence="1">
    <location>
        <begin position="106"/>
        <end position="124"/>
    </location>
</feature>
<name>A0ABW1CJ61_9ACTN</name>
<feature type="domain" description="CAAX prenyl protease 2/Lysostaphin resistance protein A-like" evidence="2">
    <location>
        <begin position="75"/>
        <end position="160"/>
    </location>
</feature>
<dbReference type="Proteomes" id="UP001596058">
    <property type="component" value="Unassembled WGS sequence"/>
</dbReference>
<comment type="caution">
    <text evidence="3">The sequence shown here is derived from an EMBL/GenBank/DDBJ whole genome shotgun (WGS) entry which is preliminary data.</text>
</comment>
<reference evidence="4" key="1">
    <citation type="journal article" date="2019" name="Int. J. Syst. Evol. Microbiol.">
        <title>The Global Catalogue of Microorganisms (GCM) 10K type strain sequencing project: providing services to taxonomists for standard genome sequencing and annotation.</title>
        <authorList>
            <consortium name="The Broad Institute Genomics Platform"/>
            <consortium name="The Broad Institute Genome Sequencing Center for Infectious Disease"/>
            <person name="Wu L."/>
            <person name="Ma J."/>
        </authorList>
    </citation>
    <scope>NUCLEOTIDE SEQUENCE [LARGE SCALE GENOMIC DNA]</scope>
    <source>
        <strain evidence="4">CCUG 53903</strain>
    </source>
</reference>
<accession>A0ABW1CJ61</accession>
<dbReference type="InterPro" id="IPR003675">
    <property type="entry name" value="Rce1/LyrA-like_dom"/>
</dbReference>
<dbReference type="PANTHER" id="PTHR36435">
    <property type="entry name" value="SLR1288 PROTEIN"/>
    <property type="match status" value="1"/>
</dbReference>
<evidence type="ECO:0000256" key="1">
    <source>
        <dbReference type="SAM" id="Phobius"/>
    </source>
</evidence>
<feature type="transmembrane region" description="Helical" evidence="1">
    <location>
        <begin position="153"/>
        <end position="173"/>
    </location>
</feature>
<dbReference type="InterPro" id="IPR052710">
    <property type="entry name" value="CAAX_protease"/>
</dbReference>
<gene>
    <name evidence="3" type="ORF">ACFPZ3_12480</name>
</gene>
<sequence length="175" mass="18098">MAAKSGLRRRLRCAHPQGSAVRRVPWGWLLLGVVIGAAAWWLNIVVTIVYAAVTGDAGSPQGDYQAAGGAGVVALLATTLLGAVATPIGEELAFRGVLANALNRHGWWAGVLVSSAVFALAHGLNPVPPVAFVIGVLCAVLFRRIGSVWPGVFVHAANNASSILMPLLLTQLLPG</sequence>
<dbReference type="PANTHER" id="PTHR36435:SF1">
    <property type="entry name" value="CAAX AMINO TERMINAL PROTEASE FAMILY PROTEIN"/>
    <property type="match status" value="1"/>
</dbReference>
<evidence type="ECO:0000313" key="3">
    <source>
        <dbReference type="EMBL" id="MFC5824666.1"/>
    </source>
</evidence>
<feature type="transmembrane region" description="Helical" evidence="1">
    <location>
        <begin position="28"/>
        <end position="52"/>
    </location>
</feature>
<keyword evidence="1" id="KW-0472">Membrane</keyword>
<keyword evidence="3" id="KW-0378">Hydrolase</keyword>
<feature type="transmembrane region" description="Helical" evidence="1">
    <location>
        <begin position="130"/>
        <end position="146"/>
    </location>
</feature>
<keyword evidence="1" id="KW-0812">Transmembrane</keyword>
<proteinExistence type="predicted"/>
<feature type="transmembrane region" description="Helical" evidence="1">
    <location>
        <begin position="64"/>
        <end position="85"/>
    </location>
</feature>
<keyword evidence="1" id="KW-1133">Transmembrane helix</keyword>
<evidence type="ECO:0000313" key="4">
    <source>
        <dbReference type="Proteomes" id="UP001596058"/>
    </source>
</evidence>
<dbReference type="RefSeq" id="WP_379514190.1">
    <property type="nucleotide sequence ID" value="NZ_JBHSPA010000016.1"/>
</dbReference>
<dbReference type="GO" id="GO:0016787">
    <property type="term" value="F:hydrolase activity"/>
    <property type="evidence" value="ECO:0007669"/>
    <property type="project" value="UniProtKB-KW"/>
</dbReference>
<protein>
    <submittedName>
        <fullName evidence="3">CPBP family intramembrane glutamic endopeptidase</fullName>
        <ecNumber evidence="3">3.4.-.-</ecNumber>
    </submittedName>
</protein>
<organism evidence="3 4">
    <name type="scientific">Nonomuraea insulae</name>
    <dbReference type="NCBI Taxonomy" id="1616787"/>
    <lineage>
        <taxon>Bacteria</taxon>
        <taxon>Bacillati</taxon>
        <taxon>Actinomycetota</taxon>
        <taxon>Actinomycetes</taxon>
        <taxon>Streptosporangiales</taxon>
        <taxon>Streptosporangiaceae</taxon>
        <taxon>Nonomuraea</taxon>
    </lineage>
</organism>
<dbReference type="Pfam" id="PF02517">
    <property type="entry name" value="Rce1-like"/>
    <property type="match status" value="1"/>
</dbReference>